<keyword evidence="4" id="KW-1185">Reference proteome</keyword>
<dbReference type="Pfam" id="PF07589">
    <property type="entry name" value="PEP-CTERM"/>
    <property type="match status" value="1"/>
</dbReference>
<organism evidence="3 4">
    <name type="scientific">Hydrocarboniclastica marina</name>
    <dbReference type="NCBI Taxonomy" id="2259620"/>
    <lineage>
        <taxon>Bacteria</taxon>
        <taxon>Pseudomonadati</taxon>
        <taxon>Pseudomonadota</taxon>
        <taxon>Gammaproteobacteria</taxon>
        <taxon>Alteromonadales</taxon>
        <taxon>Alteromonadaceae</taxon>
        <taxon>Hydrocarboniclastica</taxon>
    </lineage>
</organism>
<keyword evidence="1" id="KW-0732">Signal</keyword>
<name>A0A4P7XHQ8_9ALTE</name>
<protein>
    <submittedName>
        <fullName evidence="3">PEP-CTERM sorting domain-containing protein</fullName>
    </submittedName>
</protein>
<dbReference type="EMBL" id="CP031093">
    <property type="protein sequence ID" value="QCF26305.1"/>
    <property type="molecule type" value="Genomic_DNA"/>
</dbReference>
<gene>
    <name evidence="3" type="ORF">soil367_10360</name>
</gene>
<dbReference type="AlphaFoldDB" id="A0A4P7XHQ8"/>
<dbReference type="NCBIfam" id="TIGR02595">
    <property type="entry name" value="PEP_CTERM"/>
    <property type="match status" value="1"/>
</dbReference>
<dbReference type="OrthoDB" id="6365413at2"/>
<proteinExistence type="predicted"/>
<feature type="signal peptide" evidence="1">
    <location>
        <begin position="1"/>
        <end position="36"/>
    </location>
</feature>
<evidence type="ECO:0000313" key="4">
    <source>
        <dbReference type="Proteomes" id="UP000298049"/>
    </source>
</evidence>
<feature type="chain" id="PRO_5020207631" evidence="1">
    <location>
        <begin position="37"/>
        <end position="227"/>
    </location>
</feature>
<reference evidence="3 4" key="1">
    <citation type="submission" date="2018-07" db="EMBL/GenBank/DDBJ databases">
        <title>Marsedoiliclastica nanhaica gen. nov. sp. nov., a novel marine hydrocarbonoclastic bacterium isolated from an in-situ enriched hydrocarbon-degrading consortium in deep-sea sediment.</title>
        <authorList>
            <person name="Dong C."/>
            <person name="Ma T."/>
            <person name="Liu R."/>
            <person name="Shao Z."/>
        </authorList>
    </citation>
    <scope>NUCLEOTIDE SEQUENCE [LARGE SCALE GENOMIC DNA]</scope>
    <source>
        <strain evidence="4">soil36-7</strain>
    </source>
</reference>
<evidence type="ECO:0000256" key="1">
    <source>
        <dbReference type="SAM" id="SignalP"/>
    </source>
</evidence>
<sequence length="227" mass="24310">MFVHHSVVFRSSSMNKINKLALSAALTLGFAHFASAAPILDDVLSSYPDVRDNHGAYVQLTDTDGEKDDIVAGLILENAGFAANNSFGLFKRGDFTNQFEVFAGSDTPSSDRVTLVFKDNGSVWADGVEKAADFGTLFGFYLKRGDSIWYSDKSLNGGIDVAGFYDLPNAKNGYDFVVAFEDVPNGDQDFNDLVVGLSDVATVTEPGSLALLGLGLIGLGLSRNRKS</sequence>
<accession>A0A4P7XHQ8</accession>
<evidence type="ECO:0000259" key="2">
    <source>
        <dbReference type="Pfam" id="PF07589"/>
    </source>
</evidence>
<dbReference type="Proteomes" id="UP000298049">
    <property type="component" value="Chromosome"/>
</dbReference>
<evidence type="ECO:0000313" key="3">
    <source>
        <dbReference type="EMBL" id="QCF26305.1"/>
    </source>
</evidence>
<dbReference type="KEGG" id="hmi:soil367_10360"/>
<feature type="domain" description="Ice-binding protein C-terminal" evidence="2">
    <location>
        <begin position="202"/>
        <end position="223"/>
    </location>
</feature>
<dbReference type="InterPro" id="IPR013424">
    <property type="entry name" value="Ice-binding_C"/>
</dbReference>